<accession>A0A0C1UNM8</accession>
<dbReference type="EMBL" id="JTHE02000003">
    <property type="protein sequence ID" value="NEV66857.1"/>
    <property type="molecule type" value="Genomic_DNA"/>
</dbReference>
<dbReference type="Pfam" id="PF00459">
    <property type="entry name" value="Inositol_P"/>
    <property type="match status" value="1"/>
</dbReference>
<feature type="binding site" evidence="4">
    <location>
        <position position="67"/>
    </location>
    <ligand>
        <name>Mg(2+)</name>
        <dbReference type="ChEBI" id="CHEBI:18420"/>
        <label>1</label>
        <note>catalytic</note>
    </ligand>
</feature>
<reference evidence="5" key="2">
    <citation type="journal article" date="2015" name="Genome Announc.">
        <title>Draft Genome Sequence of Filamentous Marine Cyanobacterium Lyngbya confervoides Strain BDU141951.</title>
        <authorList>
            <person name="Chandrababunaidu M.M."/>
            <person name="Sen D."/>
            <person name="Tripathy S."/>
        </authorList>
    </citation>
    <scope>NUCLEOTIDE SEQUENCE</scope>
    <source>
        <strain evidence="5">BDU141951</strain>
    </source>
</reference>
<dbReference type="InterPro" id="IPR020583">
    <property type="entry name" value="Inositol_monoP_metal-BS"/>
</dbReference>
<protein>
    <submittedName>
        <fullName evidence="5">Inositol monophosphatase family protein</fullName>
    </submittedName>
</protein>
<dbReference type="AlphaFoldDB" id="A0A0C1UNM8"/>
<feature type="binding site" evidence="4">
    <location>
        <position position="89"/>
    </location>
    <ligand>
        <name>Mg(2+)</name>
        <dbReference type="ChEBI" id="CHEBI:18420"/>
        <label>1</label>
        <note>catalytic</note>
    </ligand>
</feature>
<dbReference type="PRINTS" id="PR00377">
    <property type="entry name" value="IMPHPHTASES"/>
</dbReference>
<dbReference type="PANTHER" id="PTHR20854:SF4">
    <property type="entry name" value="INOSITOL-1-MONOPHOSPHATASE-RELATED"/>
    <property type="match status" value="1"/>
</dbReference>
<evidence type="ECO:0000256" key="1">
    <source>
        <dbReference type="ARBA" id="ARBA00022723"/>
    </source>
</evidence>
<dbReference type="Gene3D" id="3.30.540.10">
    <property type="entry name" value="Fructose-1,6-Bisphosphatase, subunit A, domain 1"/>
    <property type="match status" value="1"/>
</dbReference>
<feature type="binding site" evidence="4">
    <location>
        <position position="90"/>
    </location>
    <ligand>
        <name>Mg(2+)</name>
        <dbReference type="ChEBI" id="CHEBI:18420"/>
        <label>2</label>
    </ligand>
</feature>
<reference evidence="5" key="1">
    <citation type="submission" date="2014-11" db="EMBL/GenBank/DDBJ databases">
        <authorList>
            <person name="Malar M.C."/>
            <person name="Sen D."/>
            <person name="Tripathy S."/>
        </authorList>
    </citation>
    <scope>NUCLEOTIDE SEQUENCE</scope>
    <source>
        <strain evidence="5">BDU141951</strain>
    </source>
</reference>
<comment type="cofactor">
    <cofactor evidence="4">
        <name>Mg(2+)</name>
        <dbReference type="ChEBI" id="CHEBI:18420"/>
    </cofactor>
</comment>
<keyword evidence="1 4" id="KW-0479">Metal-binding</keyword>
<feature type="binding site" evidence="4">
    <location>
        <position position="87"/>
    </location>
    <ligand>
        <name>Mg(2+)</name>
        <dbReference type="ChEBI" id="CHEBI:18420"/>
        <label>1</label>
        <note>catalytic</note>
    </ligand>
</feature>
<dbReference type="GO" id="GO:0008934">
    <property type="term" value="F:inositol monophosphate 1-phosphatase activity"/>
    <property type="evidence" value="ECO:0007669"/>
    <property type="project" value="TreeGrafter"/>
</dbReference>
<reference evidence="5" key="3">
    <citation type="submission" date="2020-02" db="EMBL/GenBank/DDBJ databases">
        <authorList>
            <person name="Sarangi A.N."/>
            <person name="Ghosh S."/>
            <person name="Mukherjee M."/>
            <person name="Tripathy S."/>
        </authorList>
    </citation>
    <scope>NUCLEOTIDE SEQUENCE</scope>
    <source>
        <strain evidence="5">BDU141951</strain>
    </source>
</reference>
<dbReference type="PROSITE" id="PS00629">
    <property type="entry name" value="IMP_1"/>
    <property type="match status" value="1"/>
</dbReference>
<comment type="caution">
    <text evidence="5">The sequence shown here is derived from an EMBL/GenBank/DDBJ whole genome shotgun (WGS) entry which is preliminary data.</text>
</comment>
<sequence length="289" mass="32044">MVTAAENEAILKTLLQGGQQARQAALETFEVFEKGREDYVTTVDQALDQFLSAAFARHFPTDGIVTEENQTSATAFSGHHRRIWFIDPIDGTEDFIHRGEHYSIMVGLLQNHQPRAGWVYAPAQSRLYWGGADWGLFQQDDQGKSLPLEPNPQVLGDSATLLLGDRDQRRFGDMIGAQLPELTFDSIGSFGLKVLEVIKGEAGLYVYLNGRVKLWDTTGPLALAQAAGLICCDLDGHPIRFDVNSIYPQSLIHRQPIVIGWPDYVTAYLPALRQAVLAVRQQELALNAP</sequence>
<dbReference type="SUPFAM" id="SSF56655">
    <property type="entry name" value="Carbohydrate phosphatase"/>
    <property type="match status" value="1"/>
</dbReference>
<evidence type="ECO:0000256" key="2">
    <source>
        <dbReference type="ARBA" id="ARBA00022801"/>
    </source>
</evidence>
<dbReference type="InterPro" id="IPR000760">
    <property type="entry name" value="Inositol_monophosphatase-like"/>
</dbReference>
<name>A0A0C1UNM8_9CYAN</name>
<keyword evidence="2" id="KW-0378">Hydrolase</keyword>
<organism evidence="5">
    <name type="scientific">Lyngbya confervoides BDU141951</name>
    <dbReference type="NCBI Taxonomy" id="1574623"/>
    <lineage>
        <taxon>Bacteria</taxon>
        <taxon>Bacillati</taxon>
        <taxon>Cyanobacteriota</taxon>
        <taxon>Cyanophyceae</taxon>
        <taxon>Oscillatoriophycideae</taxon>
        <taxon>Oscillatoriales</taxon>
        <taxon>Microcoleaceae</taxon>
        <taxon>Lyngbya</taxon>
    </lineage>
</organism>
<gene>
    <name evidence="5" type="ORF">QQ91_006975</name>
</gene>
<dbReference type="GO" id="GO:0046872">
    <property type="term" value="F:metal ion binding"/>
    <property type="evidence" value="ECO:0007669"/>
    <property type="project" value="UniProtKB-KW"/>
</dbReference>
<dbReference type="PANTHER" id="PTHR20854">
    <property type="entry name" value="INOSITOL MONOPHOSPHATASE"/>
    <property type="match status" value="1"/>
</dbReference>
<evidence type="ECO:0000256" key="4">
    <source>
        <dbReference type="PIRSR" id="PIRSR600760-2"/>
    </source>
</evidence>
<dbReference type="Gene3D" id="3.40.190.80">
    <property type="match status" value="1"/>
</dbReference>
<evidence type="ECO:0000313" key="5">
    <source>
        <dbReference type="EMBL" id="NEV66857.1"/>
    </source>
</evidence>
<dbReference type="GO" id="GO:0007165">
    <property type="term" value="P:signal transduction"/>
    <property type="evidence" value="ECO:0007669"/>
    <property type="project" value="TreeGrafter"/>
</dbReference>
<proteinExistence type="predicted"/>
<evidence type="ECO:0000256" key="3">
    <source>
        <dbReference type="ARBA" id="ARBA00022842"/>
    </source>
</evidence>
<keyword evidence="3 4" id="KW-0460">Magnesium</keyword>
<feature type="binding site" evidence="4">
    <location>
        <position position="216"/>
    </location>
    <ligand>
        <name>Mg(2+)</name>
        <dbReference type="ChEBI" id="CHEBI:18420"/>
        <label>1</label>
        <note>catalytic</note>
    </ligand>
</feature>
<dbReference type="GO" id="GO:0006020">
    <property type="term" value="P:inositol metabolic process"/>
    <property type="evidence" value="ECO:0007669"/>
    <property type="project" value="TreeGrafter"/>
</dbReference>